<dbReference type="Proteomes" id="UP000041254">
    <property type="component" value="Unassembled WGS sequence"/>
</dbReference>
<keyword evidence="2" id="KW-1133">Transmembrane helix</keyword>
<keyword evidence="4" id="KW-1185">Reference proteome</keyword>
<keyword evidence="2" id="KW-0812">Transmembrane</keyword>
<feature type="transmembrane region" description="Helical" evidence="2">
    <location>
        <begin position="237"/>
        <end position="258"/>
    </location>
</feature>
<proteinExistence type="predicted"/>
<reference evidence="3 4" key="1">
    <citation type="submission" date="2014-11" db="EMBL/GenBank/DDBJ databases">
        <authorList>
            <person name="Zhu J."/>
            <person name="Qi W."/>
            <person name="Song R."/>
        </authorList>
    </citation>
    <scope>NUCLEOTIDE SEQUENCE [LARGE SCALE GENOMIC DNA]</scope>
</reference>
<keyword evidence="2" id="KW-0472">Membrane</keyword>
<evidence type="ECO:0000313" key="4">
    <source>
        <dbReference type="Proteomes" id="UP000041254"/>
    </source>
</evidence>
<evidence type="ECO:0000256" key="1">
    <source>
        <dbReference type="SAM" id="Coils"/>
    </source>
</evidence>
<name>A0A0G4ERQ1_VITBC</name>
<dbReference type="EMBL" id="CDMY01000295">
    <property type="protein sequence ID" value="CEM00525.1"/>
    <property type="molecule type" value="Genomic_DNA"/>
</dbReference>
<evidence type="ECO:0000313" key="3">
    <source>
        <dbReference type="EMBL" id="CEM00525.1"/>
    </source>
</evidence>
<dbReference type="InParanoid" id="A0A0G4ERQ1"/>
<dbReference type="VEuPathDB" id="CryptoDB:Vbra_12794"/>
<dbReference type="PhylomeDB" id="A0A0G4ERQ1"/>
<feature type="coiled-coil region" evidence="1">
    <location>
        <begin position="103"/>
        <end position="179"/>
    </location>
</feature>
<organism evidence="3 4">
    <name type="scientific">Vitrella brassicaformis (strain CCMP3155)</name>
    <dbReference type="NCBI Taxonomy" id="1169540"/>
    <lineage>
        <taxon>Eukaryota</taxon>
        <taxon>Sar</taxon>
        <taxon>Alveolata</taxon>
        <taxon>Colpodellida</taxon>
        <taxon>Vitrellaceae</taxon>
        <taxon>Vitrella</taxon>
    </lineage>
</organism>
<gene>
    <name evidence="3" type="ORF">Vbra_12794</name>
</gene>
<keyword evidence="1" id="KW-0175">Coiled coil</keyword>
<dbReference type="Gene3D" id="1.10.287.1490">
    <property type="match status" value="1"/>
</dbReference>
<dbReference type="AlphaFoldDB" id="A0A0G4ERQ1"/>
<feature type="transmembrane region" description="Helical" evidence="2">
    <location>
        <begin position="189"/>
        <end position="217"/>
    </location>
</feature>
<accession>A0A0G4ERQ1</accession>
<evidence type="ECO:0000256" key="2">
    <source>
        <dbReference type="SAM" id="Phobius"/>
    </source>
</evidence>
<protein>
    <submittedName>
        <fullName evidence="3">Uncharacterized protein</fullName>
    </submittedName>
</protein>
<sequence length="273" mass="29138">MGSSPPVMTLEEAGDRLIQAEKADKDHMAVVNKSLAALENSQTTANTLLLLLVVELSGAALAHFIIGSVNNAQLVAHEGTIKALQEQHLLDKDALIGKHEVAIAEKEAANMLLQDQLATATADLENKTAAIKALHKEVAQLTEGLRNTTQALQQRDKAIVALKDRFQASEGALARANERLKKWSQVGGGFVTAAMVPVCILSALGTFCSFCATIALVLGPLFSWMEGSMKKVDWREAIKHVFFIIGAAAALAFCIWALRLSSTLVCEAISAPA</sequence>